<dbReference type="EMBL" id="JADCNM010000002">
    <property type="protein sequence ID" value="KAG0495074.1"/>
    <property type="molecule type" value="Genomic_DNA"/>
</dbReference>
<protein>
    <submittedName>
        <fullName evidence="1">Uncharacterized protein</fullName>
    </submittedName>
</protein>
<dbReference type="Proteomes" id="UP000639772">
    <property type="component" value="Unassembled WGS sequence"/>
</dbReference>
<sequence length="71" mass="7979">MVSLWRLRTRGLDSAERCVSPASIRVPIVMGLHIIRLPSSIHDLASFDGERSGAMRWALDALEEKMIDDDD</sequence>
<reference evidence="1 2" key="1">
    <citation type="journal article" date="2020" name="Nat. Food">
        <title>A phased Vanilla planifolia genome enables genetic improvement of flavour and production.</title>
        <authorList>
            <person name="Hasing T."/>
            <person name="Tang H."/>
            <person name="Brym M."/>
            <person name="Khazi F."/>
            <person name="Huang T."/>
            <person name="Chambers A.H."/>
        </authorList>
    </citation>
    <scope>NUCLEOTIDE SEQUENCE [LARGE SCALE GENOMIC DNA]</scope>
    <source>
        <tissue evidence="1">Leaf</tissue>
    </source>
</reference>
<evidence type="ECO:0000313" key="2">
    <source>
        <dbReference type="Proteomes" id="UP000639772"/>
    </source>
</evidence>
<dbReference type="AlphaFoldDB" id="A0A835RT90"/>
<gene>
    <name evidence="1" type="ORF">HPP92_006068</name>
</gene>
<comment type="caution">
    <text evidence="1">The sequence shown here is derived from an EMBL/GenBank/DDBJ whole genome shotgun (WGS) entry which is preliminary data.</text>
</comment>
<evidence type="ECO:0000313" key="1">
    <source>
        <dbReference type="EMBL" id="KAG0495074.1"/>
    </source>
</evidence>
<accession>A0A835RT90</accession>
<proteinExistence type="predicted"/>
<organism evidence="1 2">
    <name type="scientific">Vanilla planifolia</name>
    <name type="common">Vanilla</name>
    <dbReference type="NCBI Taxonomy" id="51239"/>
    <lineage>
        <taxon>Eukaryota</taxon>
        <taxon>Viridiplantae</taxon>
        <taxon>Streptophyta</taxon>
        <taxon>Embryophyta</taxon>
        <taxon>Tracheophyta</taxon>
        <taxon>Spermatophyta</taxon>
        <taxon>Magnoliopsida</taxon>
        <taxon>Liliopsida</taxon>
        <taxon>Asparagales</taxon>
        <taxon>Orchidaceae</taxon>
        <taxon>Vanilloideae</taxon>
        <taxon>Vanilleae</taxon>
        <taxon>Vanilla</taxon>
    </lineage>
</organism>
<name>A0A835RT90_VANPL</name>